<keyword evidence="5 18" id="KW-0808">Transferase</keyword>
<reference evidence="20 21" key="1">
    <citation type="submission" date="2023-01" db="EMBL/GenBank/DDBJ databases">
        <title>Novel species of the genus Asticcacaulis isolated from rivers.</title>
        <authorList>
            <person name="Lu H."/>
        </authorList>
    </citation>
    <scope>NUCLEOTIDE SEQUENCE [LARGE SCALE GENOMIC DNA]</scope>
    <source>
        <strain evidence="20 21">BYS171W</strain>
    </source>
</reference>
<feature type="binding site" evidence="18">
    <location>
        <position position="367"/>
    </location>
    <ligand>
        <name>acetyl-CoA</name>
        <dbReference type="ChEBI" id="CHEBI:57288"/>
    </ligand>
</feature>
<evidence type="ECO:0000313" key="21">
    <source>
        <dbReference type="Proteomes" id="UP001214854"/>
    </source>
</evidence>
<dbReference type="InterPro" id="IPR029044">
    <property type="entry name" value="Nucleotide-diphossugar_trans"/>
</dbReference>
<feature type="binding site" evidence="18">
    <location>
        <position position="144"/>
    </location>
    <ligand>
        <name>UDP-N-acetyl-alpha-D-glucosamine</name>
        <dbReference type="ChEBI" id="CHEBI:57705"/>
    </ligand>
</feature>
<comment type="catalytic activity">
    <reaction evidence="15 18">
        <text>alpha-D-glucosamine 1-phosphate + acetyl-CoA = N-acetyl-alpha-D-glucosamine 1-phosphate + CoA + H(+)</text>
        <dbReference type="Rhea" id="RHEA:13725"/>
        <dbReference type="ChEBI" id="CHEBI:15378"/>
        <dbReference type="ChEBI" id="CHEBI:57287"/>
        <dbReference type="ChEBI" id="CHEBI:57288"/>
        <dbReference type="ChEBI" id="CHEBI:57776"/>
        <dbReference type="ChEBI" id="CHEBI:58516"/>
        <dbReference type="EC" id="2.3.1.157"/>
    </reaction>
</comment>
<evidence type="ECO:0000256" key="11">
    <source>
        <dbReference type="ARBA" id="ARBA00022984"/>
    </source>
</evidence>
<evidence type="ECO:0000256" key="14">
    <source>
        <dbReference type="ARBA" id="ARBA00023316"/>
    </source>
</evidence>
<comment type="pathway">
    <text evidence="18">Nucleotide-sugar biosynthesis; UDP-N-acetyl-alpha-D-glucosamine biosynthesis; N-acetyl-alpha-D-glucosamine 1-phosphate from alpha-D-glucosamine 6-phosphate (route II): step 2/2.</text>
</comment>
<evidence type="ECO:0000259" key="19">
    <source>
        <dbReference type="Pfam" id="PF12804"/>
    </source>
</evidence>
<evidence type="ECO:0000256" key="6">
    <source>
        <dbReference type="ARBA" id="ARBA00022695"/>
    </source>
</evidence>
<dbReference type="InterPro" id="IPR038009">
    <property type="entry name" value="GlmU_C_LbH"/>
</dbReference>
<comment type="caution">
    <text evidence="20">The sequence shown here is derived from an EMBL/GenBank/DDBJ whole genome shotgun (WGS) entry which is preliminary data.</text>
</comment>
<comment type="cofactor">
    <cofactor evidence="18">
        <name>Mg(2+)</name>
        <dbReference type="ChEBI" id="CHEBI:18420"/>
    </cofactor>
    <text evidence="18">Binds 1 Mg(2+) ion per subunit.</text>
</comment>
<feature type="binding site" evidence="18">
    <location>
        <begin position="12"/>
        <end position="15"/>
    </location>
    <ligand>
        <name>UDP-N-acetyl-alpha-D-glucosamine</name>
        <dbReference type="ChEBI" id="CHEBI:57705"/>
    </ligand>
</feature>
<dbReference type="PANTHER" id="PTHR43584:SF3">
    <property type="entry name" value="BIFUNCTIONAL PROTEIN GLMU"/>
    <property type="match status" value="1"/>
</dbReference>
<dbReference type="InterPro" id="IPR011004">
    <property type="entry name" value="Trimer_LpxA-like_sf"/>
</dbReference>
<evidence type="ECO:0000256" key="3">
    <source>
        <dbReference type="ARBA" id="ARBA00007947"/>
    </source>
</evidence>
<evidence type="ECO:0000256" key="13">
    <source>
        <dbReference type="ARBA" id="ARBA00023315"/>
    </source>
</evidence>
<protein>
    <recommendedName>
        <fullName evidence="18">Bifunctional protein GlmU</fullName>
    </recommendedName>
    <domain>
        <recommendedName>
            <fullName evidence="18">UDP-N-acetylglucosamine pyrophosphorylase</fullName>
            <ecNumber evidence="18">2.7.7.23</ecNumber>
        </recommendedName>
        <alternativeName>
            <fullName evidence="18">N-acetylglucosamine-1-phosphate uridyltransferase</fullName>
        </alternativeName>
    </domain>
    <domain>
        <recommendedName>
            <fullName evidence="18">Glucosamine-1-phosphate N-acetyltransferase</fullName>
            <ecNumber evidence="18">2.3.1.157</ecNumber>
        </recommendedName>
    </domain>
</protein>
<feature type="binding site" evidence="18">
    <location>
        <position position="109"/>
    </location>
    <ligand>
        <name>Mg(2+)</name>
        <dbReference type="ChEBI" id="CHEBI:18420"/>
    </ligand>
</feature>
<dbReference type="PANTHER" id="PTHR43584">
    <property type="entry name" value="NUCLEOTIDYL TRANSFERASE"/>
    <property type="match status" value="1"/>
</dbReference>
<dbReference type="Pfam" id="PF00132">
    <property type="entry name" value="Hexapep"/>
    <property type="match status" value="2"/>
</dbReference>
<evidence type="ECO:0000256" key="15">
    <source>
        <dbReference type="ARBA" id="ARBA00048247"/>
    </source>
</evidence>
<comment type="pathway">
    <text evidence="18">Nucleotide-sugar biosynthesis; UDP-N-acetyl-alpha-D-glucosamine biosynthesis; UDP-N-acetyl-alpha-D-glucosamine from N-acetyl-alpha-D-glucosamine 1-phosphate: step 1/1.</text>
</comment>
<dbReference type="Gene3D" id="2.160.10.10">
    <property type="entry name" value="Hexapeptide repeat proteins"/>
    <property type="match status" value="1"/>
</dbReference>
<dbReference type="CDD" id="cd03353">
    <property type="entry name" value="LbH_GlmU_C"/>
    <property type="match status" value="1"/>
</dbReference>
<feature type="binding site" evidence="18">
    <location>
        <begin position="373"/>
        <end position="374"/>
    </location>
    <ligand>
        <name>acetyl-CoA</name>
        <dbReference type="ChEBI" id="CHEBI:57288"/>
    </ligand>
</feature>
<dbReference type="InterPro" id="IPR050065">
    <property type="entry name" value="GlmU-like"/>
</dbReference>
<evidence type="ECO:0000256" key="5">
    <source>
        <dbReference type="ARBA" id="ARBA00022679"/>
    </source>
</evidence>
<evidence type="ECO:0000256" key="18">
    <source>
        <dbReference type="HAMAP-Rule" id="MF_01631"/>
    </source>
</evidence>
<feature type="binding site" evidence="18">
    <location>
        <position position="231"/>
    </location>
    <ligand>
        <name>Mg(2+)</name>
        <dbReference type="ChEBI" id="CHEBI:18420"/>
    </ligand>
</feature>
<dbReference type="InterPro" id="IPR025877">
    <property type="entry name" value="MobA-like_NTP_Trfase"/>
</dbReference>
<evidence type="ECO:0000256" key="8">
    <source>
        <dbReference type="ARBA" id="ARBA00022737"/>
    </source>
</evidence>
<dbReference type="SUPFAM" id="SSF53448">
    <property type="entry name" value="Nucleotide-diphospho-sugar transferases"/>
    <property type="match status" value="1"/>
</dbReference>
<keyword evidence="6 18" id="KW-0548">Nucleotidyltransferase</keyword>
<accession>A0ABT5HU01</accession>
<keyword evidence="12 18" id="KW-0511">Multifunctional enzyme</keyword>
<feature type="binding site" evidence="18">
    <location>
        <position position="338"/>
    </location>
    <ligand>
        <name>UDP-N-acetyl-alpha-D-glucosamine</name>
        <dbReference type="ChEBI" id="CHEBI:57705"/>
    </ligand>
</feature>
<evidence type="ECO:0000256" key="7">
    <source>
        <dbReference type="ARBA" id="ARBA00022723"/>
    </source>
</evidence>
<dbReference type="Proteomes" id="UP001214854">
    <property type="component" value="Unassembled WGS sequence"/>
</dbReference>
<comment type="subunit">
    <text evidence="18">Homotrimer.</text>
</comment>
<dbReference type="InterPro" id="IPR001451">
    <property type="entry name" value="Hexapep"/>
</dbReference>
<evidence type="ECO:0000256" key="16">
    <source>
        <dbReference type="ARBA" id="ARBA00048493"/>
    </source>
</evidence>
<dbReference type="EC" id="2.7.7.23" evidence="18"/>
<feature type="binding site" evidence="18">
    <location>
        <position position="364"/>
    </location>
    <ligand>
        <name>UDP-N-acetyl-alpha-D-glucosamine</name>
        <dbReference type="ChEBI" id="CHEBI:57705"/>
    </ligand>
</feature>
<comment type="caution">
    <text evidence="18">Lacks conserved residue(s) required for the propagation of feature annotation.</text>
</comment>
<feature type="domain" description="MobA-like NTP transferase" evidence="19">
    <location>
        <begin position="9"/>
        <end position="133"/>
    </location>
</feature>
<feature type="binding site" evidence="18">
    <location>
        <position position="79"/>
    </location>
    <ligand>
        <name>UDP-N-acetyl-alpha-D-glucosamine</name>
        <dbReference type="ChEBI" id="CHEBI:57705"/>
    </ligand>
</feature>
<dbReference type="CDD" id="cd02540">
    <property type="entry name" value="GT2_GlmU_N_bac"/>
    <property type="match status" value="1"/>
</dbReference>
<organism evidence="20 21">
    <name type="scientific">Asticcacaulis aquaticus</name>
    <dbReference type="NCBI Taxonomy" id="2984212"/>
    <lineage>
        <taxon>Bacteria</taxon>
        <taxon>Pseudomonadati</taxon>
        <taxon>Pseudomonadota</taxon>
        <taxon>Alphaproteobacteria</taxon>
        <taxon>Caulobacterales</taxon>
        <taxon>Caulobacteraceae</taxon>
        <taxon>Asticcacaulis</taxon>
    </lineage>
</organism>
<feature type="binding site" evidence="18">
    <location>
        <position position="174"/>
    </location>
    <ligand>
        <name>UDP-N-acetyl-alpha-D-glucosamine</name>
        <dbReference type="ChEBI" id="CHEBI:57705"/>
    </ligand>
</feature>
<keyword evidence="10 18" id="KW-0133">Cell shape</keyword>
<comment type="pathway">
    <text evidence="18">Bacterial outer membrane biogenesis; LPS lipid A biosynthesis.</text>
</comment>
<comment type="catalytic activity">
    <reaction evidence="16 18">
        <text>N-acetyl-alpha-D-glucosamine 1-phosphate + UTP + H(+) = UDP-N-acetyl-alpha-D-glucosamine + diphosphate</text>
        <dbReference type="Rhea" id="RHEA:13509"/>
        <dbReference type="ChEBI" id="CHEBI:15378"/>
        <dbReference type="ChEBI" id="CHEBI:33019"/>
        <dbReference type="ChEBI" id="CHEBI:46398"/>
        <dbReference type="ChEBI" id="CHEBI:57705"/>
        <dbReference type="ChEBI" id="CHEBI:57776"/>
        <dbReference type="EC" id="2.7.7.23"/>
    </reaction>
</comment>
<dbReference type="NCBIfam" id="NF010933">
    <property type="entry name" value="PRK14353.1"/>
    <property type="match status" value="1"/>
</dbReference>
<dbReference type="NCBIfam" id="TIGR01173">
    <property type="entry name" value="glmU"/>
    <property type="match status" value="1"/>
</dbReference>
<feature type="binding site" evidence="18">
    <location>
        <position position="410"/>
    </location>
    <ligand>
        <name>acetyl-CoA</name>
        <dbReference type="ChEBI" id="CHEBI:57288"/>
    </ligand>
</feature>
<feature type="active site" description="Proton acceptor" evidence="18">
    <location>
        <position position="350"/>
    </location>
</feature>
<sequence>MSQNTKRAAVILAAGQGTRMKSPVPKVLHTVAGRTMLDLAIDAAEGLGCDRIVVVVGAHSPQVGETARARLGAENVVIQDPPLGTGHAVLAAKDALAGFDGQVVVSYADCPLIDTSVLKTVFDLADTADLAVLGFTAADPGAYGRLIIEGDNDLSAIVEAKEASLEQLAITACNSGVLAADRATLFSLLGEVTNANAKGEYYLTDVVGLAKGCGLKPKTCFVAEDDVIGVNSQAERAVAEAIWQTRRRNVLMRDGVTMTAPDTVFLSWDTQIAAGVIVEPNVVFAQGVSVDSGAVIRAFSHLEGAKVGSGALIGPYARLRPGAQIGRDAHIGNFVEVKNAKIGDGAKANHLSYLGDGEVGAKANIGAGTIFCNYDGFFKHRTVVGEGAFIGSNSSLVAPVNIGAGAITGSGSVIAQDVPADALAFERARQTEKPGWAKAFRDRKRAEKAALKKG</sequence>
<feature type="binding site" evidence="18">
    <location>
        <position position="320"/>
    </location>
    <ligand>
        <name>UDP-N-acetyl-alpha-D-glucosamine</name>
        <dbReference type="ChEBI" id="CHEBI:57705"/>
    </ligand>
</feature>
<dbReference type="RefSeq" id="WP_272747924.1">
    <property type="nucleotide sequence ID" value="NZ_JAQQKX010000006.1"/>
</dbReference>
<evidence type="ECO:0000256" key="12">
    <source>
        <dbReference type="ARBA" id="ARBA00023268"/>
    </source>
</evidence>
<keyword evidence="4 18" id="KW-0963">Cytoplasm</keyword>
<dbReference type="GO" id="GO:0003977">
    <property type="term" value="F:UDP-N-acetylglucosamine diphosphorylase activity"/>
    <property type="evidence" value="ECO:0007669"/>
    <property type="project" value="UniProtKB-EC"/>
</dbReference>
<keyword evidence="9 18" id="KW-0460">Magnesium</keyword>
<dbReference type="HAMAP" id="MF_01631">
    <property type="entry name" value="GlmU"/>
    <property type="match status" value="1"/>
</dbReference>
<evidence type="ECO:0000256" key="9">
    <source>
        <dbReference type="ARBA" id="ARBA00022842"/>
    </source>
</evidence>
<keyword evidence="14 18" id="KW-0961">Cell wall biogenesis/degradation</keyword>
<feature type="binding site" evidence="18">
    <location>
        <position position="159"/>
    </location>
    <ligand>
        <name>UDP-N-acetyl-alpha-D-glucosamine</name>
        <dbReference type="ChEBI" id="CHEBI:57705"/>
    </ligand>
</feature>
<evidence type="ECO:0000256" key="4">
    <source>
        <dbReference type="ARBA" id="ARBA00022490"/>
    </source>
</evidence>
<feature type="binding site" evidence="18">
    <location>
        <position position="353"/>
    </location>
    <ligand>
        <name>UDP-N-acetyl-alpha-D-glucosamine</name>
        <dbReference type="ChEBI" id="CHEBI:57705"/>
    </ligand>
</feature>
<keyword evidence="7 18" id="KW-0479">Metal-binding</keyword>
<keyword evidence="11 18" id="KW-0573">Peptidoglycan synthesis</keyword>
<dbReference type="InterPro" id="IPR005882">
    <property type="entry name" value="Bifunctional_GlmU"/>
</dbReference>
<evidence type="ECO:0000256" key="17">
    <source>
        <dbReference type="ARBA" id="ARBA00049628"/>
    </source>
</evidence>
<dbReference type="EMBL" id="JAQQKX010000006">
    <property type="protein sequence ID" value="MDC7683454.1"/>
    <property type="molecule type" value="Genomic_DNA"/>
</dbReference>
<comment type="similarity">
    <text evidence="3 18">In the N-terminal section; belongs to the N-acetylglucosamine-1-phosphate uridyltransferase family.</text>
</comment>
<dbReference type="SUPFAM" id="SSF51161">
    <property type="entry name" value="Trimeric LpxA-like enzymes"/>
    <property type="match status" value="1"/>
</dbReference>
<dbReference type="Pfam" id="PF12804">
    <property type="entry name" value="NTP_transf_3"/>
    <property type="match status" value="1"/>
</dbReference>
<feature type="binding site" evidence="18">
    <location>
        <begin position="84"/>
        <end position="85"/>
    </location>
    <ligand>
        <name>UDP-N-acetyl-alpha-D-glucosamine</name>
        <dbReference type="ChEBI" id="CHEBI:57705"/>
    </ligand>
</feature>
<feature type="region of interest" description="N-acetyltransferase" evidence="18">
    <location>
        <begin position="255"/>
        <end position="454"/>
    </location>
</feature>
<feature type="region of interest" description="Pyrophosphorylase" evidence="18">
    <location>
        <begin position="1"/>
        <end position="233"/>
    </location>
</feature>
<keyword evidence="8 18" id="KW-0677">Repeat</keyword>
<comment type="function">
    <text evidence="17 18">Catalyzes the last two sequential reactions in the de novo biosynthetic pathway for UDP-N-acetylglucosamine (UDP-GlcNAc). The C-terminal domain catalyzes the transfer of acetyl group from acetyl coenzyme A to glucosamine-1-phosphate (GlcN-1-P) to produce N-acetylglucosamine-1-phosphate (GlcNAc-1-P), which is converted into UDP-GlcNAc by the transfer of uridine 5-monophosphate (from uridine 5-triphosphate), a reaction catalyzed by the N-terminal domain.</text>
</comment>
<proteinExistence type="inferred from homology"/>
<dbReference type="EC" id="2.3.1.157" evidence="18"/>
<keyword evidence="21" id="KW-1185">Reference proteome</keyword>
<feature type="binding site" evidence="18">
    <location>
        <position position="231"/>
    </location>
    <ligand>
        <name>UDP-N-acetyl-alpha-D-glucosamine</name>
        <dbReference type="ChEBI" id="CHEBI:57705"/>
    </ligand>
</feature>
<evidence type="ECO:0000313" key="20">
    <source>
        <dbReference type="EMBL" id="MDC7683454.1"/>
    </source>
</evidence>
<name>A0ABT5HU01_9CAUL</name>
<evidence type="ECO:0000256" key="2">
    <source>
        <dbReference type="ARBA" id="ARBA00007707"/>
    </source>
</evidence>
<feature type="binding site" evidence="18">
    <location>
        <position position="392"/>
    </location>
    <ligand>
        <name>acetyl-CoA</name>
        <dbReference type="ChEBI" id="CHEBI:57288"/>
    </ligand>
</feature>
<evidence type="ECO:0000256" key="1">
    <source>
        <dbReference type="ARBA" id="ARBA00004496"/>
    </source>
</evidence>
<feature type="binding site" evidence="18">
    <location>
        <position position="26"/>
    </location>
    <ligand>
        <name>UDP-N-acetyl-alpha-D-glucosamine</name>
        <dbReference type="ChEBI" id="CHEBI:57705"/>
    </ligand>
</feature>
<keyword evidence="13 18" id="KW-0012">Acyltransferase</keyword>
<evidence type="ECO:0000256" key="10">
    <source>
        <dbReference type="ARBA" id="ARBA00022960"/>
    </source>
</evidence>
<comment type="subcellular location">
    <subcellularLocation>
        <location evidence="1 18">Cytoplasm</location>
    </subcellularLocation>
</comment>
<dbReference type="Gene3D" id="3.90.550.10">
    <property type="entry name" value="Spore Coat Polysaccharide Biosynthesis Protein SpsA, Chain A"/>
    <property type="match status" value="1"/>
</dbReference>
<feature type="region of interest" description="Linker" evidence="18">
    <location>
        <begin position="234"/>
        <end position="254"/>
    </location>
</feature>
<feature type="binding site" evidence="18">
    <location>
        <position position="427"/>
    </location>
    <ligand>
        <name>acetyl-CoA</name>
        <dbReference type="ChEBI" id="CHEBI:57288"/>
    </ligand>
</feature>
<comment type="similarity">
    <text evidence="2 18">In the C-terminal section; belongs to the transferase hexapeptide repeat family.</text>
</comment>
<gene>
    <name evidence="18 20" type="primary">glmU</name>
    <name evidence="20" type="ORF">PQU92_09220</name>
</gene>